<dbReference type="GO" id="GO:0004497">
    <property type="term" value="F:monooxygenase activity"/>
    <property type="evidence" value="ECO:0007669"/>
    <property type="project" value="TreeGrafter"/>
</dbReference>
<proteinExistence type="predicted"/>
<dbReference type="InterPro" id="IPR050982">
    <property type="entry name" value="Auxin_biosynth/cation_transpt"/>
</dbReference>
<dbReference type="Gene3D" id="3.10.450.50">
    <property type="match status" value="1"/>
</dbReference>
<dbReference type="Gene3D" id="3.50.50.60">
    <property type="entry name" value="FAD/NAD(P)-binding domain"/>
    <property type="match status" value="1"/>
</dbReference>
<evidence type="ECO:0000313" key="4">
    <source>
        <dbReference type="Proteomes" id="UP000283993"/>
    </source>
</evidence>
<comment type="caution">
    <text evidence="3">The sequence shown here is derived from an EMBL/GenBank/DDBJ whole genome shotgun (WGS) entry which is preliminary data.</text>
</comment>
<reference evidence="3 4" key="1">
    <citation type="submission" date="2013-10" db="EMBL/GenBank/DDBJ databases">
        <title>Salinisphaera orenii MK-B5 Genome Sequencing.</title>
        <authorList>
            <person name="Lai Q."/>
            <person name="Li C."/>
            <person name="Shao Z."/>
        </authorList>
    </citation>
    <scope>NUCLEOTIDE SEQUENCE [LARGE SCALE GENOMIC DNA]</scope>
    <source>
        <strain evidence="3 4">MK-B5</strain>
    </source>
</reference>
<dbReference type="Proteomes" id="UP000283993">
    <property type="component" value="Unassembled WGS sequence"/>
</dbReference>
<dbReference type="Pfam" id="PF12680">
    <property type="entry name" value="SnoaL_2"/>
    <property type="match status" value="1"/>
</dbReference>
<evidence type="ECO:0000256" key="1">
    <source>
        <dbReference type="ARBA" id="ARBA00023002"/>
    </source>
</evidence>
<evidence type="ECO:0000313" key="3">
    <source>
        <dbReference type="EMBL" id="ROO26489.1"/>
    </source>
</evidence>
<dbReference type="PRINTS" id="PR00411">
    <property type="entry name" value="PNDRDTASEI"/>
</dbReference>
<sequence>MGSTQPEARALTEWLAAFETALSNNDVDAVSALFADDCYWRDLVVFTWNIKTLEGRDSIRDMLSAMLGNVRPHDFTIDGEATELEGVVEGWFTFNTGVSHAQGHVRLINGKAWTVLTAITDLIDHPEATGHHRPLGTVHRIEPERPNWLERQKEHQARLGYSEQPYCVIVGGGQAGIALAARLKQLDVPTLIVERNERAGDSWRNRYRSLCLHDPVWYDHLPYIRFPENWPVFTPKDKMGDWLEMYTKVMELDYWSATECTSAQYDETREEWRVDVEFTGDGERQSHTLRPKHLIMATGALGMPNVPEIPGASDFNGTLHHSSEHPGGKGYAGKRCIVLGANNSAHDIAADLWANGADVTMIQRSSTHVVKSDSFCELSLGALYSQEATENGLDVDQADMLFASTPYAVLPQMAGGMGALLRERDADFYERLEQTGFMLDFGGDDTGLLMKALRRGGGYYIDVGASELLIEGKIGLRSRVSIDHIKSDSVVLTDGEELPADVIILATGYGSMNNFAAELISQEVADRVGKCWGLGSDTPKDPGPWEGELRNMWKPTQQPGLWFHSGNLHLSRHYSRYLALQLKARMEGIDTPVYGIPEVHHLE</sequence>
<evidence type="ECO:0000259" key="2">
    <source>
        <dbReference type="Pfam" id="PF12680"/>
    </source>
</evidence>
<dbReference type="AlphaFoldDB" id="A0A423PLP4"/>
<keyword evidence="1" id="KW-0560">Oxidoreductase</keyword>
<organism evidence="3 4">
    <name type="scientific">Salinisphaera orenii MK-B5</name>
    <dbReference type="NCBI Taxonomy" id="856730"/>
    <lineage>
        <taxon>Bacteria</taxon>
        <taxon>Pseudomonadati</taxon>
        <taxon>Pseudomonadota</taxon>
        <taxon>Gammaproteobacteria</taxon>
        <taxon>Salinisphaerales</taxon>
        <taxon>Salinisphaeraceae</taxon>
        <taxon>Salinisphaera</taxon>
    </lineage>
</organism>
<dbReference type="InterPro" id="IPR032710">
    <property type="entry name" value="NTF2-like_dom_sf"/>
</dbReference>
<dbReference type="CDD" id="cd00531">
    <property type="entry name" value="NTF2_like"/>
    <property type="match status" value="1"/>
</dbReference>
<accession>A0A423PLP4</accession>
<dbReference type="Pfam" id="PF13738">
    <property type="entry name" value="Pyr_redox_3"/>
    <property type="match status" value="1"/>
</dbReference>
<feature type="domain" description="SnoaL-like" evidence="2">
    <location>
        <begin position="17"/>
        <end position="89"/>
    </location>
</feature>
<dbReference type="PANTHER" id="PTHR43539:SF68">
    <property type="entry name" value="FLAVIN-BINDING MONOOXYGENASE-LIKE PROTEIN (AFU_ORTHOLOGUE AFUA_4G09220)"/>
    <property type="match status" value="1"/>
</dbReference>
<keyword evidence="4" id="KW-1185">Reference proteome</keyword>
<dbReference type="SUPFAM" id="SSF51905">
    <property type="entry name" value="FAD/NAD(P)-binding domain"/>
    <property type="match status" value="2"/>
</dbReference>
<dbReference type="GO" id="GO:0050660">
    <property type="term" value="F:flavin adenine dinucleotide binding"/>
    <property type="evidence" value="ECO:0007669"/>
    <property type="project" value="TreeGrafter"/>
</dbReference>
<dbReference type="SUPFAM" id="SSF54427">
    <property type="entry name" value="NTF2-like"/>
    <property type="match status" value="1"/>
</dbReference>
<dbReference type="EMBL" id="AYKH01000020">
    <property type="protein sequence ID" value="ROO26489.1"/>
    <property type="molecule type" value="Genomic_DNA"/>
</dbReference>
<protein>
    <submittedName>
        <fullName evidence="3">FAD-dependent oxidoreductase</fullName>
    </submittedName>
</protein>
<dbReference type="PANTHER" id="PTHR43539">
    <property type="entry name" value="FLAVIN-BINDING MONOOXYGENASE-LIKE PROTEIN (AFU_ORTHOLOGUE AFUA_4G09220)"/>
    <property type="match status" value="1"/>
</dbReference>
<name>A0A423PLP4_9GAMM</name>
<dbReference type="InterPro" id="IPR036188">
    <property type="entry name" value="FAD/NAD-bd_sf"/>
</dbReference>
<gene>
    <name evidence="3" type="ORF">SAOR_10180</name>
</gene>
<dbReference type="InterPro" id="IPR037401">
    <property type="entry name" value="SnoaL-like"/>
</dbReference>
<dbReference type="RefSeq" id="WP_123631331.1">
    <property type="nucleotide sequence ID" value="NZ_AYKH01000020.1"/>
</dbReference>